<evidence type="ECO:0000256" key="2">
    <source>
        <dbReference type="ARBA" id="ARBA00005658"/>
    </source>
</evidence>
<feature type="transmembrane region" description="Helical" evidence="9">
    <location>
        <begin position="261"/>
        <end position="280"/>
    </location>
</feature>
<dbReference type="EMBL" id="BAAAPZ010000006">
    <property type="protein sequence ID" value="GAA2096959.1"/>
    <property type="molecule type" value="Genomic_DNA"/>
</dbReference>
<dbReference type="InterPro" id="IPR000060">
    <property type="entry name" value="BCCT_transptr"/>
</dbReference>
<evidence type="ECO:0000256" key="3">
    <source>
        <dbReference type="ARBA" id="ARBA00022448"/>
    </source>
</evidence>
<evidence type="ECO:0000313" key="11">
    <source>
        <dbReference type="Proteomes" id="UP001500984"/>
    </source>
</evidence>
<feature type="transmembrane region" description="Helical" evidence="9">
    <location>
        <begin position="160"/>
        <end position="180"/>
    </location>
</feature>
<accession>A0ABN2WQK7</accession>
<evidence type="ECO:0000256" key="6">
    <source>
        <dbReference type="ARBA" id="ARBA00022989"/>
    </source>
</evidence>
<dbReference type="PANTHER" id="PTHR30047">
    <property type="entry name" value="HIGH-AFFINITY CHOLINE TRANSPORT PROTEIN-RELATED"/>
    <property type="match status" value="1"/>
</dbReference>
<keyword evidence="3" id="KW-0813">Transport</keyword>
<evidence type="ECO:0000256" key="1">
    <source>
        <dbReference type="ARBA" id="ARBA00004651"/>
    </source>
</evidence>
<keyword evidence="5 9" id="KW-0812">Transmembrane</keyword>
<dbReference type="PANTHER" id="PTHR30047:SF7">
    <property type="entry name" value="HIGH-AFFINITY CHOLINE TRANSPORT PROTEIN"/>
    <property type="match status" value="1"/>
</dbReference>
<evidence type="ECO:0000256" key="9">
    <source>
        <dbReference type="SAM" id="Phobius"/>
    </source>
</evidence>
<dbReference type="NCBIfam" id="TIGR00842">
    <property type="entry name" value="bcct"/>
    <property type="match status" value="1"/>
</dbReference>
<feature type="region of interest" description="Disordered" evidence="8">
    <location>
        <begin position="1"/>
        <end position="44"/>
    </location>
</feature>
<proteinExistence type="inferred from homology"/>
<evidence type="ECO:0000313" key="10">
    <source>
        <dbReference type="EMBL" id="GAA2096959.1"/>
    </source>
</evidence>
<keyword evidence="4" id="KW-1003">Cell membrane</keyword>
<evidence type="ECO:0000256" key="7">
    <source>
        <dbReference type="ARBA" id="ARBA00023136"/>
    </source>
</evidence>
<dbReference type="Pfam" id="PF02028">
    <property type="entry name" value="BCCT"/>
    <property type="match status" value="1"/>
</dbReference>
<comment type="similarity">
    <text evidence="2">Belongs to the BCCT transporter (TC 2.A.15) family.</text>
</comment>
<comment type="subcellular location">
    <subcellularLocation>
        <location evidence="1">Cell membrane</location>
        <topology evidence="1">Multi-pass membrane protein</topology>
    </subcellularLocation>
</comment>
<keyword evidence="7 9" id="KW-0472">Membrane</keyword>
<gene>
    <name evidence="10" type="ORF">GCM10009823_17330</name>
</gene>
<comment type="caution">
    <text evidence="10">The sequence shown here is derived from an EMBL/GenBank/DDBJ whole genome shotgun (WGS) entry which is preliminary data.</text>
</comment>
<feature type="transmembrane region" description="Helical" evidence="9">
    <location>
        <begin position="392"/>
        <end position="410"/>
    </location>
</feature>
<evidence type="ECO:0000256" key="4">
    <source>
        <dbReference type="ARBA" id="ARBA00022475"/>
    </source>
</evidence>
<feature type="transmembrane region" description="Helical" evidence="9">
    <location>
        <begin position="517"/>
        <end position="536"/>
    </location>
</feature>
<organism evidence="10 11">
    <name type="scientific">Brevibacterium salitolerans</name>
    <dbReference type="NCBI Taxonomy" id="1403566"/>
    <lineage>
        <taxon>Bacteria</taxon>
        <taxon>Bacillati</taxon>
        <taxon>Actinomycetota</taxon>
        <taxon>Actinomycetes</taxon>
        <taxon>Micrococcales</taxon>
        <taxon>Brevibacteriaceae</taxon>
        <taxon>Brevibacterium</taxon>
    </lineage>
</organism>
<evidence type="ECO:0000256" key="8">
    <source>
        <dbReference type="SAM" id="MobiDB-lite"/>
    </source>
</evidence>
<feature type="transmembrane region" description="Helical" evidence="9">
    <location>
        <begin position="542"/>
        <end position="566"/>
    </location>
</feature>
<keyword evidence="6 9" id="KW-1133">Transmembrane helix</keyword>
<dbReference type="Proteomes" id="UP001500984">
    <property type="component" value="Unassembled WGS sequence"/>
</dbReference>
<sequence length="657" mass="71326">MSFGASTTDSENRSESAQDEAEAAAIAERTPSPEGSQDEETVYAAEELSEAEQLQDTDSDVRIVGKLRAQGVRLGSGNIAPRVFWPALSVIVLIAAVAMIFPDPTGRALQAINDWIVSTFGWYYMLVIAGFIVFSVFIGLSRFGTIKLGNDDDKPEFSWLTWFCMLFAAGMGIGLVFYGVGEPLSYASFDPKPGWSADPSEQAGLAMAQSFVHWGLHPWSIYAVIGLGIAYAIHRRGRPISIRWALEPLFGKAVKGWVGDLIDILAIFGTLFGIATSLGLGVQQIAAGMRAIGIVETVDITVLIVLIVVITFIALGSVVSGVGKGMKWLSNINLSLAAVFMITILVMGPTLFLLRNFVESLGVYLANLMNMTFDTAALTGAEGQDWNSTWTLFYWGWWIAWAPFVGVFIARVSRGRTIREFVIGVLLVPTAMGMLWLSVLGGTAIHRQLFTDDPLVPAGESVSSDAALFDLVSGLPMGGILSVAAIILVAIFFVTSSDSGSLVIDMLASGGHPNPPTWSRVLWGTLEGLIAIALLWSGGLEALQAASLATALPFSVVLVLMCLALFRALREEMRIRNAAEREARIRAGLQLVRSHIKSNFDEDWGEEIDTRVDNRIDYRLTATKSPLLNRREAHPKQGTAQREPAKRLPQSGRPRQE</sequence>
<keyword evidence="11" id="KW-1185">Reference proteome</keyword>
<name>A0ABN2WQK7_9MICO</name>
<feature type="transmembrane region" description="Helical" evidence="9">
    <location>
        <begin position="121"/>
        <end position="140"/>
    </location>
</feature>
<protein>
    <submittedName>
        <fullName evidence="10">BCCT family transporter</fullName>
    </submittedName>
</protein>
<feature type="transmembrane region" description="Helical" evidence="9">
    <location>
        <begin position="475"/>
        <end position="496"/>
    </location>
</feature>
<feature type="region of interest" description="Disordered" evidence="8">
    <location>
        <begin position="626"/>
        <end position="657"/>
    </location>
</feature>
<feature type="transmembrane region" description="Helical" evidence="9">
    <location>
        <begin position="334"/>
        <end position="354"/>
    </location>
</feature>
<feature type="transmembrane region" description="Helical" evidence="9">
    <location>
        <begin position="300"/>
        <end position="322"/>
    </location>
</feature>
<evidence type="ECO:0000256" key="5">
    <source>
        <dbReference type="ARBA" id="ARBA00022692"/>
    </source>
</evidence>
<feature type="transmembrane region" description="Helical" evidence="9">
    <location>
        <begin position="83"/>
        <end position="101"/>
    </location>
</feature>
<feature type="transmembrane region" description="Helical" evidence="9">
    <location>
        <begin position="422"/>
        <end position="445"/>
    </location>
</feature>
<feature type="transmembrane region" description="Helical" evidence="9">
    <location>
        <begin position="216"/>
        <end position="233"/>
    </location>
</feature>
<dbReference type="RefSeq" id="WP_291793559.1">
    <property type="nucleotide sequence ID" value="NZ_BAAAPZ010000006.1"/>
</dbReference>
<reference evidence="10 11" key="1">
    <citation type="journal article" date="2019" name="Int. J. Syst. Evol. Microbiol.">
        <title>The Global Catalogue of Microorganisms (GCM) 10K type strain sequencing project: providing services to taxonomists for standard genome sequencing and annotation.</title>
        <authorList>
            <consortium name="The Broad Institute Genomics Platform"/>
            <consortium name="The Broad Institute Genome Sequencing Center for Infectious Disease"/>
            <person name="Wu L."/>
            <person name="Ma J."/>
        </authorList>
    </citation>
    <scope>NUCLEOTIDE SEQUENCE [LARGE SCALE GENOMIC DNA]</scope>
    <source>
        <strain evidence="10 11">JCM 15900</strain>
    </source>
</reference>